<dbReference type="PROSITE" id="PS00107">
    <property type="entry name" value="PROTEIN_KINASE_ATP"/>
    <property type="match status" value="1"/>
</dbReference>
<dbReference type="PANTHER" id="PTHR44167">
    <property type="entry name" value="OVARIAN-SPECIFIC SERINE/THREONINE-PROTEIN KINASE LOK-RELATED"/>
    <property type="match status" value="1"/>
</dbReference>
<dbReference type="GO" id="GO:0004674">
    <property type="term" value="F:protein serine/threonine kinase activity"/>
    <property type="evidence" value="ECO:0007669"/>
    <property type="project" value="UniProtKB-KW"/>
</dbReference>
<dbReference type="KEGG" id="crq:GCK72_001034"/>
<dbReference type="eggNOG" id="KOG1167">
    <property type="taxonomic scope" value="Eukaryota"/>
</dbReference>
<keyword evidence="6 7" id="KW-0067">ATP-binding</keyword>
<evidence type="ECO:0000256" key="3">
    <source>
        <dbReference type="ARBA" id="ARBA00022679"/>
    </source>
</evidence>
<dbReference type="GO" id="GO:0005634">
    <property type="term" value="C:nucleus"/>
    <property type="evidence" value="ECO:0007669"/>
    <property type="project" value="TreeGrafter"/>
</dbReference>
<dbReference type="AlphaFoldDB" id="E3LY64"/>
<dbReference type="PANTHER" id="PTHR44167:SF23">
    <property type="entry name" value="CDC7 KINASE, ISOFORM A-RELATED"/>
    <property type="match status" value="1"/>
</dbReference>
<dbReference type="InterPro" id="IPR000719">
    <property type="entry name" value="Prot_kinase_dom"/>
</dbReference>
<dbReference type="STRING" id="31234.E3LY64"/>
<dbReference type="SMART" id="SM00220">
    <property type="entry name" value="S_TKc"/>
    <property type="match status" value="1"/>
</dbReference>
<accession>E3LY64</accession>
<evidence type="ECO:0000313" key="11">
    <source>
        <dbReference type="Proteomes" id="UP000008281"/>
    </source>
</evidence>
<dbReference type="FunFam" id="3.30.200.20:FF:001126">
    <property type="entry name" value="Cell Division Cycle related"/>
    <property type="match status" value="1"/>
</dbReference>
<dbReference type="PROSITE" id="PS50011">
    <property type="entry name" value="PROTEIN_KINASE_DOM"/>
    <property type="match status" value="1"/>
</dbReference>
<evidence type="ECO:0000256" key="2">
    <source>
        <dbReference type="ARBA" id="ARBA00022527"/>
    </source>
</evidence>
<name>E3LY64_CAERE</name>
<evidence type="ECO:0000256" key="5">
    <source>
        <dbReference type="ARBA" id="ARBA00022777"/>
    </source>
</evidence>
<feature type="domain" description="Protein kinase" evidence="9">
    <location>
        <begin position="61"/>
        <end position="432"/>
    </location>
</feature>
<dbReference type="PROSITE" id="PS00108">
    <property type="entry name" value="PROTEIN_KINASE_ST"/>
    <property type="match status" value="1"/>
</dbReference>
<evidence type="ECO:0000256" key="6">
    <source>
        <dbReference type="ARBA" id="ARBA00022840"/>
    </source>
</evidence>
<dbReference type="HOGENOM" id="CLU_000288_118_1_1"/>
<dbReference type="CTD" id="9801352"/>
<dbReference type="GeneID" id="9801352"/>
<dbReference type="GO" id="GO:0005524">
    <property type="term" value="F:ATP binding"/>
    <property type="evidence" value="ECO:0007669"/>
    <property type="project" value="UniProtKB-UniRule"/>
</dbReference>
<dbReference type="OMA" id="MDYFEHT"/>
<dbReference type="GO" id="GO:0044773">
    <property type="term" value="P:mitotic DNA damage checkpoint signaling"/>
    <property type="evidence" value="ECO:0007669"/>
    <property type="project" value="TreeGrafter"/>
</dbReference>
<organism evidence="11">
    <name type="scientific">Caenorhabditis remanei</name>
    <name type="common">Caenorhabditis vulgaris</name>
    <dbReference type="NCBI Taxonomy" id="31234"/>
    <lineage>
        <taxon>Eukaryota</taxon>
        <taxon>Metazoa</taxon>
        <taxon>Ecdysozoa</taxon>
        <taxon>Nematoda</taxon>
        <taxon>Chromadorea</taxon>
        <taxon>Rhabditida</taxon>
        <taxon>Rhabditina</taxon>
        <taxon>Rhabditomorpha</taxon>
        <taxon>Rhabditoidea</taxon>
        <taxon>Rhabditidae</taxon>
        <taxon>Peloderinae</taxon>
        <taxon>Caenorhabditis</taxon>
    </lineage>
</organism>
<dbReference type="Gene3D" id="3.30.200.20">
    <property type="entry name" value="Phosphorylase Kinase, domain 1"/>
    <property type="match status" value="1"/>
</dbReference>
<comment type="similarity">
    <text evidence="8">Belongs to the protein kinase superfamily.</text>
</comment>
<keyword evidence="5" id="KW-0418">Kinase</keyword>
<dbReference type="InterPro" id="IPR011009">
    <property type="entry name" value="Kinase-like_dom_sf"/>
</dbReference>
<dbReference type="FunCoup" id="E3LY64">
    <property type="interactions" value="1748"/>
</dbReference>
<dbReference type="SUPFAM" id="SSF56112">
    <property type="entry name" value="Protein kinase-like (PK-like)"/>
    <property type="match status" value="1"/>
</dbReference>
<evidence type="ECO:0000256" key="7">
    <source>
        <dbReference type="PROSITE-ProRule" id="PRU10141"/>
    </source>
</evidence>
<gene>
    <name evidence="10" type="ORF">CRE_03983</name>
</gene>
<dbReference type="Pfam" id="PF00069">
    <property type="entry name" value="Pkinase"/>
    <property type="match status" value="2"/>
</dbReference>
<dbReference type="InterPro" id="IPR008271">
    <property type="entry name" value="Ser/Thr_kinase_AS"/>
</dbReference>
<evidence type="ECO:0000259" key="9">
    <source>
        <dbReference type="PROSITE" id="PS50011"/>
    </source>
</evidence>
<proteinExistence type="inferred from homology"/>
<feature type="binding site" evidence="7">
    <location>
        <position position="90"/>
    </location>
    <ligand>
        <name>ATP</name>
        <dbReference type="ChEBI" id="CHEBI:30616"/>
    </ligand>
</feature>
<dbReference type="Proteomes" id="UP000008281">
    <property type="component" value="Unassembled WGS sequence"/>
</dbReference>
<dbReference type="RefSeq" id="XP_003111088.2">
    <property type="nucleotide sequence ID" value="XM_003111040.2"/>
</dbReference>
<protein>
    <recommendedName>
        <fullName evidence="1">non-specific serine/threonine protein kinase</fullName>
        <ecNumber evidence="1">2.7.11.1</ecNumber>
    </recommendedName>
</protein>
<dbReference type="OrthoDB" id="10020333at2759"/>
<sequence length="446" mass="51332">MRYRAKSCKFQFFVPFVNLLIIPKSNNFQFRHYMASNSTRLKVWEENCPVLKDTRFQRKYQVLEDIIGEGSFGTVIRAKCRATQTNRAIKAIRRIEKVNMLSIELELLSELGGHFNIVKLYEFFHFNGSVALVLEYFPHCSANELLYRTKQDLSFGLKYIENLLSAVAYLHHNGYVHRDVKLSNFLYSPQTNKFRLVDFGLATNDRSKNENSRKNNVAALNKDPPCTTCNGSSTPCMFCKNRPKREIYHIVGTPGVRAPELLFGVGLCNTAVDVFSCGIVLLSLICVKHPFFTPKDETENIYDLAFLLGSKTIEDMAKNEGLRVTLSEKLPPVDYYKLVMSLRYGFNYVSKNILPAAPCKMCYNRSYNNSKGVCFCRTDYETNMYATGEHKIGKKDDELMTVYVDLLYRSLEADRFKRYNADQLLCIIDTYRTRAAYVAKPIENDD</sequence>
<keyword evidence="3" id="KW-0808">Transferase</keyword>
<evidence type="ECO:0000256" key="4">
    <source>
        <dbReference type="ARBA" id="ARBA00022741"/>
    </source>
</evidence>
<dbReference type="InterPro" id="IPR017441">
    <property type="entry name" value="Protein_kinase_ATP_BS"/>
</dbReference>
<evidence type="ECO:0000313" key="10">
    <source>
        <dbReference type="EMBL" id="EFO84588.1"/>
    </source>
</evidence>
<dbReference type="Gene3D" id="1.10.510.10">
    <property type="entry name" value="Transferase(Phosphotransferase) domain 1"/>
    <property type="match status" value="1"/>
</dbReference>
<keyword evidence="2 8" id="KW-0723">Serine/threonine-protein kinase</keyword>
<keyword evidence="4 7" id="KW-0547">Nucleotide-binding</keyword>
<dbReference type="EC" id="2.7.11.1" evidence="1"/>
<dbReference type="InParanoid" id="E3LY64"/>
<dbReference type="EMBL" id="DS268418">
    <property type="protein sequence ID" value="EFO84588.1"/>
    <property type="molecule type" value="Genomic_DNA"/>
</dbReference>
<evidence type="ECO:0000256" key="1">
    <source>
        <dbReference type="ARBA" id="ARBA00012513"/>
    </source>
</evidence>
<evidence type="ECO:0000256" key="8">
    <source>
        <dbReference type="RuleBase" id="RU000304"/>
    </source>
</evidence>
<reference evidence="10" key="1">
    <citation type="submission" date="2007-07" db="EMBL/GenBank/DDBJ databases">
        <title>PCAP assembly of the Caenorhabditis remanei genome.</title>
        <authorList>
            <consortium name="The Caenorhabditis remanei Sequencing Consortium"/>
            <person name="Wilson R.K."/>
        </authorList>
    </citation>
    <scope>NUCLEOTIDE SEQUENCE [LARGE SCALE GENOMIC DNA]</scope>
    <source>
        <strain evidence="10">PB4641</strain>
    </source>
</reference>
<keyword evidence="11" id="KW-1185">Reference proteome</keyword>